<keyword evidence="5 6" id="KW-0472">Membrane</keyword>
<feature type="transmembrane region" description="Helical" evidence="6">
    <location>
        <begin position="16"/>
        <end position="33"/>
    </location>
</feature>
<evidence type="ECO:0000256" key="5">
    <source>
        <dbReference type="ARBA" id="ARBA00023136"/>
    </source>
</evidence>
<feature type="transmembrane region" description="Helical" evidence="6">
    <location>
        <begin position="65"/>
        <end position="86"/>
    </location>
</feature>
<comment type="similarity">
    <text evidence="2">Belongs to the CbiQ family.</text>
</comment>
<dbReference type="GO" id="GO:0005886">
    <property type="term" value="C:plasma membrane"/>
    <property type="evidence" value="ECO:0007669"/>
    <property type="project" value="UniProtKB-ARBA"/>
</dbReference>
<feature type="transmembrane region" description="Helical" evidence="6">
    <location>
        <begin position="92"/>
        <end position="115"/>
    </location>
</feature>
<dbReference type="RefSeq" id="WP_097279049.1">
    <property type="nucleotide sequence ID" value="NZ_OCNJ01000004.1"/>
</dbReference>
<protein>
    <submittedName>
        <fullName evidence="7">Biotin transport system permease protein</fullName>
    </submittedName>
</protein>
<feature type="transmembrane region" description="Helical" evidence="6">
    <location>
        <begin position="39"/>
        <end position="58"/>
    </location>
</feature>
<dbReference type="InterPro" id="IPR003339">
    <property type="entry name" value="ABC/ECF_trnsptr_transmembrane"/>
</dbReference>
<evidence type="ECO:0000256" key="1">
    <source>
        <dbReference type="ARBA" id="ARBA00004141"/>
    </source>
</evidence>
<accession>A0A286GGL0</accession>
<organism evidence="7 8">
    <name type="scientific">Caenispirillum bisanense</name>
    <dbReference type="NCBI Taxonomy" id="414052"/>
    <lineage>
        <taxon>Bacteria</taxon>
        <taxon>Pseudomonadati</taxon>
        <taxon>Pseudomonadota</taxon>
        <taxon>Alphaproteobacteria</taxon>
        <taxon>Rhodospirillales</taxon>
        <taxon>Novispirillaceae</taxon>
        <taxon>Caenispirillum</taxon>
    </lineage>
</organism>
<evidence type="ECO:0000256" key="2">
    <source>
        <dbReference type="ARBA" id="ARBA00008564"/>
    </source>
</evidence>
<evidence type="ECO:0000256" key="4">
    <source>
        <dbReference type="ARBA" id="ARBA00022989"/>
    </source>
</evidence>
<evidence type="ECO:0000313" key="8">
    <source>
        <dbReference type="Proteomes" id="UP000219621"/>
    </source>
</evidence>
<dbReference type="Proteomes" id="UP000219621">
    <property type="component" value="Unassembled WGS sequence"/>
</dbReference>
<sequence>MGRLNLLEPAARRLPAGLKLLLLAVASIALFRLDGLAPLAAAVAAVLLLAAVTGSLGAVRQLRPLLTVIVLSFAAHALLGDWRLGLAVCLRIAALVTLAGIVSALTPLSDMLAALDRGMSPLRRLGVPTRPVAVAIAMTLRFAPLLAERWRALGDSWRTRSPRRPHWRLLTPFVIGAMDDADRAADALHARGGFVEKRP</sequence>
<proteinExistence type="inferred from homology"/>
<evidence type="ECO:0000313" key="7">
    <source>
        <dbReference type="EMBL" id="SOD94657.1"/>
    </source>
</evidence>
<reference evidence="7 8" key="1">
    <citation type="submission" date="2017-09" db="EMBL/GenBank/DDBJ databases">
        <authorList>
            <person name="Ehlers B."/>
            <person name="Leendertz F.H."/>
        </authorList>
    </citation>
    <scope>NUCLEOTIDE SEQUENCE [LARGE SCALE GENOMIC DNA]</scope>
    <source>
        <strain evidence="7 8">USBA 140</strain>
    </source>
</reference>
<dbReference type="AlphaFoldDB" id="A0A286GGL0"/>
<dbReference type="Pfam" id="PF02361">
    <property type="entry name" value="CbiQ"/>
    <property type="match status" value="1"/>
</dbReference>
<comment type="subcellular location">
    <subcellularLocation>
        <location evidence="1">Membrane</location>
        <topology evidence="1">Multi-pass membrane protein</topology>
    </subcellularLocation>
</comment>
<keyword evidence="8" id="KW-1185">Reference proteome</keyword>
<dbReference type="EMBL" id="OCNJ01000004">
    <property type="protein sequence ID" value="SOD94657.1"/>
    <property type="molecule type" value="Genomic_DNA"/>
</dbReference>
<keyword evidence="3 6" id="KW-0812">Transmembrane</keyword>
<name>A0A286GGL0_9PROT</name>
<gene>
    <name evidence="7" type="ORF">SAMN05421508_10477</name>
</gene>
<keyword evidence="4 6" id="KW-1133">Transmembrane helix</keyword>
<evidence type="ECO:0000256" key="6">
    <source>
        <dbReference type="SAM" id="Phobius"/>
    </source>
</evidence>
<evidence type="ECO:0000256" key="3">
    <source>
        <dbReference type="ARBA" id="ARBA00022692"/>
    </source>
</evidence>
<dbReference type="OrthoDB" id="5868344at2"/>